<reference evidence="1 2" key="1">
    <citation type="submission" date="2016-01" db="EMBL/GenBank/DDBJ databases">
        <title>Highly variable Streptococcus oralis 1 are common among viridans streptococci isolated from primates.</title>
        <authorList>
            <person name="Denapaite D."/>
            <person name="Rieger M."/>
            <person name="Koendgen S."/>
            <person name="Brueckner R."/>
            <person name="Ochigava I."/>
            <person name="Kappeler P."/>
            <person name="Maetz-Rensing K."/>
            <person name="Leendertz F."/>
        </authorList>
    </citation>
    <scope>NUCLEOTIDE SEQUENCE [LARGE SCALE GENOMIC DNA]</scope>
    <source>
        <strain evidence="1 2">M3-1</strain>
    </source>
</reference>
<protein>
    <submittedName>
        <fullName evidence="1">Transcriptional regulator</fullName>
    </submittedName>
</protein>
<proteinExistence type="predicted"/>
<dbReference type="Proteomes" id="UP000075442">
    <property type="component" value="Unassembled WGS sequence"/>
</dbReference>
<evidence type="ECO:0000313" key="1">
    <source>
        <dbReference type="EMBL" id="KYF35721.1"/>
    </source>
</evidence>
<accession>A0A150NNK9</accession>
<dbReference type="AlphaFoldDB" id="A0A150NNK9"/>
<dbReference type="PROSITE" id="PS50943">
    <property type="entry name" value="HTH_CROC1"/>
    <property type="match status" value="1"/>
</dbReference>
<comment type="caution">
    <text evidence="1">The sequence shown here is derived from an EMBL/GenBank/DDBJ whole genome shotgun (WGS) entry which is preliminary data.</text>
</comment>
<organism evidence="1 2">
    <name type="scientific">Streptococcus mitis</name>
    <dbReference type="NCBI Taxonomy" id="28037"/>
    <lineage>
        <taxon>Bacteria</taxon>
        <taxon>Bacillati</taxon>
        <taxon>Bacillota</taxon>
        <taxon>Bacilli</taxon>
        <taxon>Lactobacillales</taxon>
        <taxon>Streptococcaceae</taxon>
        <taxon>Streptococcus</taxon>
        <taxon>Streptococcus mitis group</taxon>
    </lineage>
</organism>
<dbReference type="SUPFAM" id="SSF47413">
    <property type="entry name" value="lambda repressor-like DNA-binding domains"/>
    <property type="match status" value="1"/>
</dbReference>
<dbReference type="PATRIC" id="fig|28037.235.peg.1120"/>
<dbReference type="RefSeq" id="WP_061590559.1">
    <property type="nucleotide sequence ID" value="NZ_LROV01000028.1"/>
</dbReference>
<dbReference type="Pfam" id="PF01381">
    <property type="entry name" value="HTH_3"/>
    <property type="match status" value="1"/>
</dbReference>
<name>A0A150NNK9_STRMT</name>
<dbReference type="InterPro" id="IPR001387">
    <property type="entry name" value="Cro/C1-type_HTH"/>
</dbReference>
<dbReference type="CDD" id="cd00093">
    <property type="entry name" value="HTH_XRE"/>
    <property type="match status" value="1"/>
</dbReference>
<dbReference type="GO" id="GO:0003677">
    <property type="term" value="F:DNA binding"/>
    <property type="evidence" value="ECO:0007669"/>
    <property type="project" value="InterPro"/>
</dbReference>
<dbReference type="InterPro" id="IPR010982">
    <property type="entry name" value="Lambda_DNA-bd_dom_sf"/>
</dbReference>
<dbReference type="EMBL" id="LROU01000090">
    <property type="protein sequence ID" value="KYF35721.1"/>
    <property type="molecule type" value="Genomic_DNA"/>
</dbReference>
<sequence length="70" mass="8199">MSSINKVKGYRNMLGLSQKEMANKLGISINAYRNKENGKVEFRDNEKIVIKEMILPLFPQVTLEEIFFYK</sequence>
<dbReference type="Gene3D" id="1.10.260.40">
    <property type="entry name" value="lambda repressor-like DNA-binding domains"/>
    <property type="match status" value="1"/>
</dbReference>
<evidence type="ECO:0000313" key="2">
    <source>
        <dbReference type="Proteomes" id="UP000075442"/>
    </source>
</evidence>
<gene>
    <name evidence="1" type="ORF">SMIM3I_02200</name>
</gene>